<evidence type="ECO:0000256" key="5">
    <source>
        <dbReference type="ARBA" id="ARBA00022692"/>
    </source>
</evidence>
<evidence type="ECO:0000256" key="6">
    <source>
        <dbReference type="ARBA" id="ARBA00022729"/>
    </source>
</evidence>
<evidence type="ECO:0000256" key="9">
    <source>
        <dbReference type="ARBA" id="ARBA00023136"/>
    </source>
</evidence>
<evidence type="ECO:0000256" key="2">
    <source>
        <dbReference type="ARBA" id="ARBA00011233"/>
    </source>
</evidence>
<keyword evidence="4" id="KW-1134">Transmembrane beta strand</keyword>
<proteinExistence type="predicted"/>
<evidence type="ECO:0000256" key="1">
    <source>
        <dbReference type="ARBA" id="ARBA00004571"/>
    </source>
</evidence>
<dbReference type="CDD" id="cd00342">
    <property type="entry name" value="gram_neg_porins"/>
    <property type="match status" value="1"/>
</dbReference>
<feature type="domain" description="Porin" evidence="12">
    <location>
        <begin position="10"/>
        <end position="321"/>
    </location>
</feature>
<protein>
    <submittedName>
        <fullName evidence="13">Porin</fullName>
    </submittedName>
</protein>
<dbReference type="AlphaFoldDB" id="A0A3N7HTI3"/>
<evidence type="ECO:0000256" key="10">
    <source>
        <dbReference type="ARBA" id="ARBA00023237"/>
    </source>
</evidence>
<evidence type="ECO:0000256" key="8">
    <source>
        <dbReference type="ARBA" id="ARBA00023114"/>
    </source>
</evidence>
<comment type="caution">
    <text evidence="13">The sequence shown here is derived from an EMBL/GenBank/DDBJ whole genome shotgun (WGS) entry which is preliminary data.</text>
</comment>
<keyword evidence="5" id="KW-0812">Transmembrane</keyword>
<keyword evidence="10" id="KW-0998">Cell outer membrane</keyword>
<dbReference type="PANTHER" id="PTHR34501:SF9">
    <property type="entry name" value="MAJOR OUTER MEMBRANE PROTEIN P.IA"/>
    <property type="match status" value="1"/>
</dbReference>
<evidence type="ECO:0000256" key="7">
    <source>
        <dbReference type="ARBA" id="ARBA00023065"/>
    </source>
</evidence>
<gene>
    <name evidence="13" type="ORF">DZC73_12735</name>
</gene>
<dbReference type="PRINTS" id="PR00184">
    <property type="entry name" value="NEISSPPORIN"/>
</dbReference>
<dbReference type="InterPro" id="IPR002299">
    <property type="entry name" value="Porin_Neis"/>
</dbReference>
<name>A0A3N7HTI3_9BURK</name>
<organism evidence="13 14">
    <name type="scientific">Piscinibacter terrae</name>
    <dbReference type="NCBI Taxonomy" id="2496871"/>
    <lineage>
        <taxon>Bacteria</taxon>
        <taxon>Pseudomonadati</taxon>
        <taxon>Pseudomonadota</taxon>
        <taxon>Betaproteobacteria</taxon>
        <taxon>Burkholderiales</taxon>
        <taxon>Sphaerotilaceae</taxon>
        <taxon>Piscinibacter</taxon>
    </lineage>
</organism>
<reference evidence="13 14" key="1">
    <citation type="submission" date="2018-08" db="EMBL/GenBank/DDBJ databases">
        <authorList>
            <person name="Khan S.A."/>
            <person name="Jeon C.O."/>
            <person name="Chun B.H."/>
            <person name="Jeong S.E."/>
        </authorList>
    </citation>
    <scope>NUCLEOTIDE SEQUENCE [LARGE SCALE GENOMIC DNA]</scope>
    <source>
        <strain evidence="13 14">S-16</strain>
    </source>
</reference>
<keyword evidence="14" id="KW-1185">Reference proteome</keyword>
<dbReference type="GO" id="GO:0006811">
    <property type="term" value="P:monoatomic ion transport"/>
    <property type="evidence" value="ECO:0007669"/>
    <property type="project" value="UniProtKB-KW"/>
</dbReference>
<keyword evidence="9" id="KW-0472">Membrane</keyword>
<dbReference type="SUPFAM" id="SSF56935">
    <property type="entry name" value="Porins"/>
    <property type="match status" value="1"/>
</dbReference>
<dbReference type="PANTHER" id="PTHR34501">
    <property type="entry name" value="PROTEIN YDDL-RELATED"/>
    <property type="match status" value="1"/>
</dbReference>
<keyword evidence="6 11" id="KW-0732">Signal</keyword>
<evidence type="ECO:0000256" key="11">
    <source>
        <dbReference type="SAM" id="SignalP"/>
    </source>
</evidence>
<comment type="subcellular location">
    <subcellularLocation>
        <location evidence="1">Cell outer membrane</location>
        <topology evidence="1">Multi-pass membrane protein</topology>
    </subcellularLocation>
</comment>
<dbReference type="GO" id="GO:0046930">
    <property type="term" value="C:pore complex"/>
    <property type="evidence" value="ECO:0007669"/>
    <property type="project" value="UniProtKB-KW"/>
</dbReference>
<dbReference type="Proteomes" id="UP000267464">
    <property type="component" value="Unassembled WGS sequence"/>
</dbReference>
<keyword evidence="7" id="KW-0406">Ion transport</keyword>
<evidence type="ECO:0000313" key="13">
    <source>
        <dbReference type="EMBL" id="RQP24181.1"/>
    </source>
</evidence>
<evidence type="ECO:0000256" key="4">
    <source>
        <dbReference type="ARBA" id="ARBA00022452"/>
    </source>
</evidence>
<dbReference type="GO" id="GO:0015288">
    <property type="term" value="F:porin activity"/>
    <property type="evidence" value="ECO:0007669"/>
    <property type="project" value="UniProtKB-KW"/>
</dbReference>
<feature type="signal peptide" evidence="11">
    <location>
        <begin position="1"/>
        <end position="22"/>
    </location>
</feature>
<feature type="chain" id="PRO_5017940183" evidence="11">
    <location>
        <begin position="23"/>
        <end position="355"/>
    </location>
</feature>
<keyword evidence="8" id="KW-0626">Porin</keyword>
<reference evidence="13 14" key="2">
    <citation type="submission" date="2018-12" db="EMBL/GenBank/DDBJ databases">
        <title>Rhizobacter gummiphilus sp. nov., a rubber-degrading bacterium isolated from the soil of a botanical garden in Japan.</title>
        <authorList>
            <person name="Shunsuke S.S."/>
        </authorList>
    </citation>
    <scope>NUCLEOTIDE SEQUENCE [LARGE SCALE GENOMIC DNA]</scope>
    <source>
        <strain evidence="13 14">S-16</strain>
    </source>
</reference>
<comment type="subunit">
    <text evidence="2">Homotrimer.</text>
</comment>
<dbReference type="InterPro" id="IPR033900">
    <property type="entry name" value="Gram_neg_porin_domain"/>
</dbReference>
<evidence type="ECO:0000256" key="3">
    <source>
        <dbReference type="ARBA" id="ARBA00022448"/>
    </source>
</evidence>
<dbReference type="InterPro" id="IPR023614">
    <property type="entry name" value="Porin_dom_sf"/>
</dbReference>
<dbReference type="GO" id="GO:0009279">
    <property type="term" value="C:cell outer membrane"/>
    <property type="evidence" value="ECO:0007669"/>
    <property type="project" value="UniProtKB-SubCell"/>
</dbReference>
<sequence length="355" mass="36902">MNIKHIAFTAIALAAAAAGAQAQTVTIYGVVDAYGQYANGASTLTRVQSGGLSGSRLGFKGNEDLGGGLRAFFQIESGINLDDGTNGQGAFWGRQSLVGLGSTYGTVSLGRQYGSIYYLSSDFSEFTNGPTGASTAVIGGFGGYEPVRGAGIAATGNGGPARVNNSVKFESANFNGFKGGAMWGLGEVAGSTTKTRIADVYARYTAGPVDAMVSYIDDRVAATNLNVTTVSGAAAYTFGDWRVTGGVISVNDKSAANADGQGYWIGGDYRVGLNLFKAQYLVNKVKNGGDGKTQAIGAGYQYDLSKRTNLYSSLTYFKNEGTGYADRWNSSLPAGLTNASDRKITELVAGIRHSF</sequence>
<dbReference type="Gene3D" id="2.40.160.10">
    <property type="entry name" value="Porin"/>
    <property type="match status" value="1"/>
</dbReference>
<dbReference type="RefSeq" id="WP_124540635.1">
    <property type="nucleotide sequence ID" value="NZ_QUSW01000003.1"/>
</dbReference>
<dbReference type="OrthoDB" id="8951346at2"/>
<keyword evidence="3" id="KW-0813">Transport</keyword>
<dbReference type="Pfam" id="PF13609">
    <property type="entry name" value="Porin_4"/>
    <property type="match status" value="1"/>
</dbReference>
<dbReference type="InterPro" id="IPR050298">
    <property type="entry name" value="Gram-neg_bact_OMP"/>
</dbReference>
<dbReference type="EMBL" id="QUSW01000003">
    <property type="protein sequence ID" value="RQP24181.1"/>
    <property type="molecule type" value="Genomic_DNA"/>
</dbReference>
<accession>A0A3N7HTI3</accession>
<evidence type="ECO:0000259" key="12">
    <source>
        <dbReference type="Pfam" id="PF13609"/>
    </source>
</evidence>
<evidence type="ECO:0000313" key="14">
    <source>
        <dbReference type="Proteomes" id="UP000267464"/>
    </source>
</evidence>